<sequence length="68" mass="7576">MTAGIADLQQAGFRSRTGRRASSSMLNYQHMFPIAQVDHAVPRAAEPSPYVVMARIVRLYGMKVAFIH</sequence>
<reference evidence="2" key="1">
    <citation type="journal article" date="2019" name="Int. J. Syst. Evol. Microbiol.">
        <title>The Global Catalogue of Microorganisms (GCM) 10K type strain sequencing project: providing services to taxonomists for standard genome sequencing and annotation.</title>
        <authorList>
            <consortium name="The Broad Institute Genomics Platform"/>
            <consortium name="The Broad Institute Genome Sequencing Center for Infectious Disease"/>
            <person name="Wu L."/>
            <person name="Ma J."/>
        </authorList>
    </citation>
    <scope>NUCLEOTIDE SEQUENCE [LARGE SCALE GENOMIC DNA]</scope>
    <source>
        <strain evidence="2">CGMCC 4.7317</strain>
    </source>
</reference>
<gene>
    <name evidence="1" type="ORF">ACFQGU_16710</name>
</gene>
<proteinExistence type="predicted"/>
<comment type="caution">
    <text evidence="1">The sequence shown here is derived from an EMBL/GenBank/DDBJ whole genome shotgun (WGS) entry which is preliminary data.</text>
</comment>
<protein>
    <submittedName>
        <fullName evidence="1">Uncharacterized protein</fullName>
    </submittedName>
</protein>
<evidence type="ECO:0000313" key="1">
    <source>
        <dbReference type="EMBL" id="MFC6239517.1"/>
    </source>
</evidence>
<dbReference type="Proteomes" id="UP001596138">
    <property type="component" value="Unassembled WGS sequence"/>
</dbReference>
<organism evidence="1 2">
    <name type="scientific">Longivirga aurantiaca</name>
    <dbReference type="NCBI Taxonomy" id="1837743"/>
    <lineage>
        <taxon>Bacteria</taxon>
        <taxon>Bacillati</taxon>
        <taxon>Actinomycetota</taxon>
        <taxon>Actinomycetes</taxon>
        <taxon>Sporichthyales</taxon>
        <taxon>Sporichthyaceae</taxon>
        <taxon>Longivirga</taxon>
    </lineage>
</organism>
<dbReference type="EMBL" id="JBHSTI010000038">
    <property type="protein sequence ID" value="MFC6239517.1"/>
    <property type="molecule type" value="Genomic_DNA"/>
</dbReference>
<accession>A0ABW1T5B7</accession>
<dbReference type="RefSeq" id="WP_386768837.1">
    <property type="nucleotide sequence ID" value="NZ_JBHSTI010000038.1"/>
</dbReference>
<evidence type="ECO:0000313" key="2">
    <source>
        <dbReference type="Proteomes" id="UP001596138"/>
    </source>
</evidence>
<name>A0ABW1T5B7_9ACTN</name>
<keyword evidence="2" id="KW-1185">Reference proteome</keyword>